<dbReference type="NCBIfam" id="TIGR00277">
    <property type="entry name" value="HDIG"/>
    <property type="match status" value="1"/>
</dbReference>
<dbReference type="InterPro" id="IPR006675">
    <property type="entry name" value="HDIG_dom"/>
</dbReference>
<dbReference type="InterPro" id="IPR003607">
    <property type="entry name" value="HD/PDEase_dom"/>
</dbReference>
<evidence type="ECO:0000259" key="1">
    <source>
        <dbReference type="PROSITE" id="PS51831"/>
    </source>
</evidence>
<gene>
    <name evidence="3" type="ORF">GXW71_31530</name>
</gene>
<comment type="caution">
    <text evidence="3">The sequence shown here is derived from an EMBL/GenBank/DDBJ whole genome shotgun (WGS) entry which is preliminary data.</text>
</comment>
<dbReference type="RefSeq" id="WP_211857218.1">
    <property type="nucleotide sequence ID" value="NZ_JAAGBB010000074.1"/>
</dbReference>
<sequence length="339" mass="37098">MRPCQVVPLEAALPDSGPSDVTICDVALNRVASVTRLREALSRLHAPGNPLLCLIHEKNHHLTMQAQAIGATEILQIDGSHDALCTRLIELFGLVEDDGRLDERRRRLARVGIVKAGLAFSGMFDAAATGEPVSPELLEQGSDAVLDSVRQADIRTWLDVVWNHDDVTYQHCLLVAGLAAAFAQKLGFRDQDQRLLSQAALLHDIGKAQVPLDILNKPDRLTPEEMAVMRTHPVVGHELLLRQPGFDPRLLDVVRHHHEYLDGSGYPDGLRGAEISDLNRLTTICDIYAALIERRAYKPPLSPDHALSIMVEMGGKLDQALLHAFRAVVAAIGPGASEE</sequence>
<accession>A0ABS5F8N2</accession>
<dbReference type="PANTHER" id="PTHR43155">
    <property type="entry name" value="CYCLIC DI-GMP PHOSPHODIESTERASE PA4108-RELATED"/>
    <property type="match status" value="1"/>
</dbReference>
<feature type="domain" description="HD-GYP" evidence="2">
    <location>
        <begin position="146"/>
        <end position="339"/>
    </location>
</feature>
<organism evidence="3 4">
    <name type="scientific">Plastoroseomonas hellenica</name>
    <dbReference type="NCBI Taxonomy" id="2687306"/>
    <lineage>
        <taxon>Bacteria</taxon>
        <taxon>Pseudomonadati</taxon>
        <taxon>Pseudomonadota</taxon>
        <taxon>Alphaproteobacteria</taxon>
        <taxon>Acetobacterales</taxon>
        <taxon>Acetobacteraceae</taxon>
        <taxon>Plastoroseomonas</taxon>
    </lineage>
</organism>
<proteinExistence type="predicted"/>
<evidence type="ECO:0000313" key="4">
    <source>
        <dbReference type="Proteomes" id="UP001196870"/>
    </source>
</evidence>
<feature type="domain" description="HD" evidence="1">
    <location>
        <begin position="168"/>
        <end position="284"/>
    </location>
</feature>
<reference evidence="4" key="1">
    <citation type="journal article" date="2021" name="Syst. Appl. Microbiol.">
        <title>Roseomonas hellenica sp. nov., isolated from roots of wild-growing Alkanna tinctoria.</title>
        <authorList>
            <person name="Rat A."/>
            <person name="Naranjo H.D."/>
            <person name="Lebbe L."/>
            <person name="Cnockaert M."/>
            <person name="Krigas N."/>
            <person name="Grigoriadou K."/>
            <person name="Maloupa E."/>
            <person name="Willems A."/>
        </authorList>
    </citation>
    <scope>NUCLEOTIDE SEQUENCE [LARGE SCALE GENOMIC DNA]</scope>
    <source>
        <strain evidence="4">LMG 31523</strain>
    </source>
</reference>
<protein>
    <submittedName>
        <fullName evidence="3">HD-GYP domain-containing protein</fullName>
    </submittedName>
</protein>
<dbReference type="EMBL" id="JAAGBB010000074">
    <property type="protein sequence ID" value="MBR0668924.1"/>
    <property type="molecule type" value="Genomic_DNA"/>
</dbReference>
<name>A0ABS5F8N2_9PROT</name>
<dbReference type="Gene3D" id="1.10.3210.10">
    <property type="entry name" value="Hypothetical protein af1432"/>
    <property type="match status" value="1"/>
</dbReference>
<evidence type="ECO:0000313" key="3">
    <source>
        <dbReference type="EMBL" id="MBR0668924.1"/>
    </source>
</evidence>
<dbReference type="InterPro" id="IPR037522">
    <property type="entry name" value="HD_GYP_dom"/>
</dbReference>
<dbReference type="PROSITE" id="PS51831">
    <property type="entry name" value="HD"/>
    <property type="match status" value="1"/>
</dbReference>
<evidence type="ECO:0000259" key="2">
    <source>
        <dbReference type="PROSITE" id="PS51832"/>
    </source>
</evidence>
<dbReference type="SMART" id="SM00471">
    <property type="entry name" value="HDc"/>
    <property type="match status" value="1"/>
</dbReference>
<dbReference type="PANTHER" id="PTHR43155:SF2">
    <property type="entry name" value="CYCLIC DI-GMP PHOSPHODIESTERASE PA4108"/>
    <property type="match status" value="1"/>
</dbReference>
<dbReference type="PROSITE" id="PS51832">
    <property type="entry name" value="HD_GYP"/>
    <property type="match status" value="1"/>
</dbReference>
<dbReference type="InterPro" id="IPR006674">
    <property type="entry name" value="HD_domain"/>
</dbReference>
<dbReference type="Proteomes" id="UP001196870">
    <property type="component" value="Unassembled WGS sequence"/>
</dbReference>
<dbReference type="Pfam" id="PF13487">
    <property type="entry name" value="HD_5"/>
    <property type="match status" value="1"/>
</dbReference>
<dbReference type="SUPFAM" id="SSF109604">
    <property type="entry name" value="HD-domain/PDEase-like"/>
    <property type="match status" value="1"/>
</dbReference>
<dbReference type="CDD" id="cd00077">
    <property type="entry name" value="HDc"/>
    <property type="match status" value="1"/>
</dbReference>
<keyword evidence="4" id="KW-1185">Reference proteome</keyword>